<organism evidence="3">
    <name type="scientific">uncultured Caudovirales phage</name>
    <dbReference type="NCBI Taxonomy" id="2100421"/>
    <lineage>
        <taxon>Viruses</taxon>
        <taxon>Duplodnaviria</taxon>
        <taxon>Heunggongvirae</taxon>
        <taxon>Uroviricota</taxon>
        <taxon>Caudoviricetes</taxon>
        <taxon>Peduoviridae</taxon>
        <taxon>Maltschvirus</taxon>
        <taxon>Maltschvirus maltsch</taxon>
    </lineage>
</organism>
<feature type="compositionally biased region" description="Basic residues" evidence="1">
    <location>
        <begin position="62"/>
        <end position="79"/>
    </location>
</feature>
<dbReference type="EMBL" id="LR796674">
    <property type="protein sequence ID" value="CAB4159199.1"/>
    <property type="molecule type" value="Genomic_DNA"/>
</dbReference>
<protein>
    <submittedName>
        <fullName evidence="3">Uncharacterized protein</fullName>
    </submittedName>
</protein>
<feature type="region of interest" description="Disordered" evidence="1">
    <location>
        <begin position="243"/>
        <end position="278"/>
    </location>
</feature>
<evidence type="ECO:0000313" key="2">
    <source>
        <dbReference type="EMBL" id="CAB4159199.1"/>
    </source>
</evidence>
<name>A0A6J5PDA8_9CAUD</name>
<evidence type="ECO:0000313" key="3">
    <source>
        <dbReference type="EMBL" id="CAB4167886.1"/>
    </source>
</evidence>
<gene>
    <name evidence="2" type="ORF">UFOVP714_70</name>
    <name evidence="3" type="ORF">UFOVP864_63</name>
</gene>
<feature type="compositionally biased region" description="Basic and acidic residues" evidence="1">
    <location>
        <begin position="265"/>
        <end position="278"/>
    </location>
</feature>
<reference evidence="3" key="1">
    <citation type="submission" date="2020-04" db="EMBL/GenBank/DDBJ databases">
        <authorList>
            <person name="Chiriac C."/>
            <person name="Salcher M."/>
            <person name="Ghai R."/>
            <person name="Kavagutti S V."/>
        </authorList>
    </citation>
    <scope>NUCLEOTIDE SEQUENCE</scope>
</reference>
<accession>A0A6J5PDA8</accession>
<feature type="compositionally biased region" description="Acidic residues" evidence="1">
    <location>
        <begin position="8"/>
        <end position="57"/>
    </location>
</feature>
<sequence>MADNQLTENDEDDIVIIEGEEPVQEPVQEDADTDDSDDDDDDDGDERLGDSEDDSDEEIARKSRSNVKRQKQRERRQRAKEHADRELALLREQNDALLRRVSAIEGNTLANNVSAIDQRIAQAQADVKQAEAIIARAVEAGNGDDVATAMRLRDEAQYEAQQLWQQKQQVEQVRQQHANPGPDPRVVNYAKEWMDANPWYDPSGRDEDSAITKVIDNQLAAEGYNPKDADYWHELTRRVAARIGSDEAETRSSPSKRKAPPTGTTREHAPVSTKKEIYVTPERKQAMIDAGIWDDIPRRNQMLKAYQAYDKSSAR</sequence>
<dbReference type="EMBL" id="LR796814">
    <property type="protein sequence ID" value="CAB4167886.1"/>
    <property type="molecule type" value="Genomic_DNA"/>
</dbReference>
<proteinExistence type="predicted"/>
<feature type="region of interest" description="Disordered" evidence="1">
    <location>
        <begin position="1"/>
        <end position="86"/>
    </location>
</feature>
<evidence type="ECO:0000256" key="1">
    <source>
        <dbReference type="SAM" id="MobiDB-lite"/>
    </source>
</evidence>